<proteinExistence type="predicted"/>
<organism evidence="2 3">
    <name type="scientific">Bradyrhizobium valentinum</name>
    <dbReference type="NCBI Taxonomy" id="1518501"/>
    <lineage>
        <taxon>Bacteria</taxon>
        <taxon>Pseudomonadati</taxon>
        <taxon>Pseudomonadota</taxon>
        <taxon>Alphaproteobacteria</taxon>
        <taxon>Hyphomicrobiales</taxon>
        <taxon>Nitrobacteraceae</taxon>
        <taxon>Bradyrhizobium</taxon>
    </lineage>
</organism>
<feature type="signal peptide" evidence="1">
    <location>
        <begin position="1"/>
        <end position="19"/>
    </location>
</feature>
<reference evidence="2 3" key="1">
    <citation type="submission" date="2014-03" db="EMBL/GenBank/DDBJ databases">
        <title>Bradyrhizobium valentinum sp. nov., isolated from effective nodules of Lupinus mariae-josephae, a lupine endemic of basic-lime soils in Eastern Spain.</title>
        <authorList>
            <person name="Duran D."/>
            <person name="Rey L."/>
            <person name="Navarro A."/>
            <person name="Busquets A."/>
            <person name="Imperial J."/>
            <person name="Ruiz-Argueso T."/>
        </authorList>
    </citation>
    <scope>NUCLEOTIDE SEQUENCE [LARGE SCALE GENOMIC DNA]</scope>
    <source>
        <strain evidence="2 3">LmjM3</strain>
    </source>
</reference>
<name>A0A0R3LMC8_9BRAD</name>
<keyword evidence="3" id="KW-1185">Reference proteome</keyword>
<gene>
    <name evidence="2" type="ORF">CP49_39850</name>
</gene>
<comment type="caution">
    <text evidence="2">The sequence shown here is derived from an EMBL/GenBank/DDBJ whole genome shotgun (WGS) entry which is preliminary data.</text>
</comment>
<dbReference type="OrthoDB" id="7958331at2"/>
<dbReference type="EMBL" id="LLXX01000073">
    <property type="protein sequence ID" value="KRR08876.1"/>
    <property type="molecule type" value="Genomic_DNA"/>
</dbReference>
<feature type="chain" id="PRO_5009797103" description="Cysteine rich repeat protein" evidence="1">
    <location>
        <begin position="20"/>
        <end position="138"/>
    </location>
</feature>
<dbReference type="AlphaFoldDB" id="A0A0R3LMC8"/>
<evidence type="ECO:0000313" key="3">
    <source>
        <dbReference type="Proteomes" id="UP000051913"/>
    </source>
</evidence>
<dbReference type="Proteomes" id="UP000051913">
    <property type="component" value="Unassembled WGS sequence"/>
</dbReference>
<protein>
    <recommendedName>
        <fullName evidence="4">Cysteine rich repeat protein</fullName>
    </recommendedName>
</protein>
<dbReference type="STRING" id="1518501.CQ10_40210"/>
<evidence type="ECO:0008006" key="4">
    <source>
        <dbReference type="Google" id="ProtNLM"/>
    </source>
</evidence>
<evidence type="ECO:0000256" key="1">
    <source>
        <dbReference type="SAM" id="SignalP"/>
    </source>
</evidence>
<accession>A0A0R3LMC8</accession>
<keyword evidence="1" id="KW-0732">Signal</keyword>
<evidence type="ECO:0000313" key="2">
    <source>
        <dbReference type="EMBL" id="KRR08876.1"/>
    </source>
</evidence>
<dbReference type="RefSeq" id="WP_057850440.1">
    <property type="nucleotide sequence ID" value="NZ_LLXX01000073.1"/>
</dbReference>
<sequence>MTRIRLFLFIIAMSAPSLAAAQTMKFEEAGAMLAASCGKDIDDNCRGVNLDATRLRECLGRNQDVVSAKCKTDYPQALGAIQQRITARTSLVKLCNWELNKLCGEVRYDPVKGIQCLLDSTKKATPNCNKAISAAGYR</sequence>